<protein>
    <submittedName>
        <fullName evidence="2">XRE family transcriptional regulator</fullName>
    </submittedName>
</protein>
<dbReference type="InterPro" id="IPR010982">
    <property type="entry name" value="Lambda_DNA-bd_dom_sf"/>
</dbReference>
<accession>A0A4Q1SJV5</accession>
<evidence type="ECO:0000259" key="1">
    <source>
        <dbReference type="PROSITE" id="PS50943"/>
    </source>
</evidence>
<dbReference type="EMBL" id="SDMK01000001">
    <property type="protein sequence ID" value="RXS97954.1"/>
    <property type="molecule type" value="Genomic_DNA"/>
</dbReference>
<feature type="domain" description="HTH cro/C1-type" evidence="1">
    <location>
        <begin position="19"/>
        <end position="73"/>
    </location>
</feature>
<name>A0A4Q1SJV5_9BACT</name>
<dbReference type="Gene3D" id="3.30.450.180">
    <property type="match status" value="1"/>
</dbReference>
<dbReference type="PANTHER" id="PTHR35010">
    <property type="entry name" value="BLL4672 PROTEIN-RELATED"/>
    <property type="match status" value="1"/>
</dbReference>
<dbReference type="GO" id="GO:0003677">
    <property type="term" value="F:DNA binding"/>
    <property type="evidence" value="ECO:0007669"/>
    <property type="project" value="InterPro"/>
</dbReference>
<dbReference type="CDD" id="cd00093">
    <property type="entry name" value="HTH_XRE"/>
    <property type="match status" value="1"/>
</dbReference>
<dbReference type="PROSITE" id="PS50943">
    <property type="entry name" value="HTH_CROC1"/>
    <property type="match status" value="1"/>
</dbReference>
<dbReference type="SUPFAM" id="SSF47413">
    <property type="entry name" value="lambda repressor-like DNA-binding domains"/>
    <property type="match status" value="1"/>
</dbReference>
<keyword evidence="3" id="KW-1185">Reference proteome</keyword>
<dbReference type="Gene3D" id="1.10.260.40">
    <property type="entry name" value="lambda repressor-like DNA-binding domains"/>
    <property type="match status" value="1"/>
</dbReference>
<dbReference type="Pfam" id="PF17765">
    <property type="entry name" value="MLTR_LBD"/>
    <property type="match status" value="1"/>
</dbReference>
<dbReference type="Proteomes" id="UP000290253">
    <property type="component" value="Unassembled WGS sequence"/>
</dbReference>
<dbReference type="InterPro" id="IPR001387">
    <property type="entry name" value="Cro/C1-type_HTH"/>
</dbReference>
<proteinExistence type="predicted"/>
<dbReference type="RefSeq" id="WP_129207733.1">
    <property type="nucleotide sequence ID" value="NZ_BMGU01000001.1"/>
</dbReference>
<organism evidence="2 3">
    <name type="scientific">Silvibacterium dinghuense</name>
    <dbReference type="NCBI Taxonomy" id="1560006"/>
    <lineage>
        <taxon>Bacteria</taxon>
        <taxon>Pseudomonadati</taxon>
        <taxon>Acidobacteriota</taxon>
        <taxon>Terriglobia</taxon>
        <taxon>Terriglobales</taxon>
        <taxon>Acidobacteriaceae</taxon>
        <taxon>Silvibacterium</taxon>
    </lineage>
</organism>
<dbReference type="Pfam" id="PF01381">
    <property type="entry name" value="HTH_3"/>
    <property type="match status" value="1"/>
</dbReference>
<evidence type="ECO:0000313" key="3">
    <source>
        <dbReference type="Proteomes" id="UP000290253"/>
    </source>
</evidence>
<gene>
    <name evidence="2" type="ORF">ESZ00_08900</name>
</gene>
<dbReference type="AlphaFoldDB" id="A0A4Q1SJV5"/>
<reference evidence="2 3" key="1">
    <citation type="journal article" date="2016" name="Int. J. Syst. Evol. Microbiol.">
        <title>Acidipila dinghuensis sp. nov., an acidobacterium isolated from forest soil.</title>
        <authorList>
            <person name="Jiang Y.W."/>
            <person name="Wang J."/>
            <person name="Chen M.H."/>
            <person name="Lv Y.Y."/>
            <person name="Qiu L.H."/>
        </authorList>
    </citation>
    <scope>NUCLEOTIDE SEQUENCE [LARGE SCALE GENOMIC DNA]</scope>
    <source>
        <strain evidence="2 3">DHOF10</strain>
    </source>
</reference>
<comment type="caution">
    <text evidence="2">The sequence shown here is derived from an EMBL/GenBank/DDBJ whole genome shotgun (WGS) entry which is preliminary data.</text>
</comment>
<dbReference type="InterPro" id="IPR041413">
    <property type="entry name" value="MLTR_LBD"/>
</dbReference>
<dbReference type="PANTHER" id="PTHR35010:SF4">
    <property type="entry name" value="BLL5781 PROTEIN"/>
    <property type="match status" value="1"/>
</dbReference>
<sequence>MPPDSLTLQPEREPLGTLLRYWRGQRGRSQLDLSLDAGVSQRHISFIESGRSAPSRDLLLVLARALDIPLREQNELLLAAGYAPVFLESSWDAPEMASVLRAVDRMLQQHKPHPALLMDRYWNVLRTNDAAPRFFGSLTDLSHYPKPRNLLRLMFDPEALRPYVENWEQAAAALLDRVQREVVGHVVDQKTVALLESLHAYPGVRELKTLRSHLPVVPLTFRKGGERWSYFSLITIVGAPNIVPAQELKVECMFPL</sequence>
<evidence type="ECO:0000313" key="2">
    <source>
        <dbReference type="EMBL" id="RXS97954.1"/>
    </source>
</evidence>
<dbReference type="SMART" id="SM00530">
    <property type="entry name" value="HTH_XRE"/>
    <property type="match status" value="1"/>
</dbReference>
<dbReference type="OrthoDB" id="2959414at2"/>